<organism evidence="5 6">
    <name type="scientific">Litchfieldia luteola</name>
    <dbReference type="NCBI Taxonomy" id="682179"/>
    <lineage>
        <taxon>Bacteria</taxon>
        <taxon>Bacillati</taxon>
        <taxon>Bacillota</taxon>
        <taxon>Bacilli</taxon>
        <taxon>Bacillales</taxon>
        <taxon>Bacillaceae</taxon>
        <taxon>Litchfieldia</taxon>
    </lineage>
</organism>
<dbReference type="HAMAP" id="MF_00667">
    <property type="entry name" value="SspH"/>
    <property type="match status" value="1"/>
</dbReference>
<evidence type="ECO:0000313" key="5">
    <source>
        <dbReference type="EMBL" id="MBE4908995.1"/>
    </source>
</evidence>
<comment type="caution">
    <text evidence="5">The sequence shown here is derived from an EMBL/GenBank/DDBJ whole genome shotgun (WGS) entry which is preliminary data.</text>
</comment>
<protein>
    <recommendedName>
        <fullName evidence="4">Small, acid-soluble spore protein H</fullName>
        <shortName evidence="4">SASP H</shortName>
    </recommendedName>
</protein>
<proteinExistence type="evidence at transcript level"/>
<comment type="similarity">
    <text evidence="2 4">Belongs to the SspH family.</text>
</comment>
<dbReference type="EMBL" id="JADCLJ010000020">
    <property type="protein sequence ID" value="MBE4908995.1"/>
    <property type="molecule type" value="Genomic_DNA"/>
</dbReference>
<evidence type="ECO:0000256" key="3">
    <source>
        <dbReference type="ARBA" id="ARBA00022969"/>
    </source>
</evidence>
<dbReference type="RefSeq" id="WP_193537146.1">
    <property type="nucleotide sequence ID" value="NZ_JADCLJ010000020.1"/>
</dbReference>
<evidence type="ECO:0000256" key="4">
    <source>
        <dbReference type="HAMAP-Rule" id="MF_00667"/>
    </source>
</evidence>
<comment type="induction">
    <text evidence="4">Expressed only in the forespore compartment of sporulating cells.</text>
</comment>
<evidence type="ECO:0000256" key="1">
    <source>
        <dbReference type="ARBA" id="ARBA00004288"/>
    </source>
</evidence>
<gene>
    <name evidence="4" type="primary">sspH</name>
    <name evidence="5" type="ORF">IMZ08_13075</name>
</gene>
<dbReference type="Proteomes" id="UP001516662">
    <property type="component" value="Unassembled WGS sequence"/>
</dbReference>
<evidence type="ECO:0000256" key="2">
    <source>
        <dbReference type="ARBA" id="ARBA00006573"/>
    </source>
</evidence>
<evidence type="ECO:0000313" key="6">
    <source>
        <dbReference type="Proteomes" id="UP001516662"/>
    </source>
</evidence>
<comment type="subcellular location">
    <subcellularLocation>
        <location evidence="1 4">Spore core</location>
    </subcellularLocation>
</comment>
<accession>A0ABR9QKG0</accession>
<keyword evidence="3 4" id="KW-0749">Sporulation</keyword>
<dbReference type="Pfam" id="PF08141">
    <property type="entry name" value="SspH"/>
    <property type="match status" value="1"/>
</dbReference>
<keyword evidence="6" id="KW-1185">Reference proteome</keyword>
<sequence length="59" mass="6653">MDLNRARQIISSPEEIRVTYNGVAVRLIETDETNNTVSIRPETNPEDLMQLPANELVEG</sequence>
<dbReference type="InterPro" id="IPR012610">
    <property type="entry name" value="SASP_SspH"/>
</dbReference>
<name>A0ABR9QKG0_9BACI</name>
<reference evidence="5 6" key="1">
    <citation type="submission" date="2020-10" db="EMBL/GenBank/DDBJ databases">
        <title>Bacillus sp. HD4P25, an endophyte from a halophyte.</title>
        <authorList>
            <person name="Sun J.-Q."/>
        </authorList>
    </citation>
    <scope>NUCLEOTIDE SEQUENCE [LARGE SCALE GENOMIC DNA]</scope>
    <source>
        <strain evidence="5 6">YIM 93174</strain>
    </source>
</reference>